<reference evidence="2 3" key="1">
    <citation type="journal article" date="2016" name="Stand. Genomic Sci.">
        <title>Complete genome sequence of the Antarctic Halorubrum lacusprofundi type strain ACAM 34.</title>
        <authorList>
            <person name="Anderson I.J."/>
            <person name="DasSarma P."/>
            <person name="Lucas S."/>
            <person name="Copeland A."/>
            <person name="Lapidus A."/>
            <person name="Del Rio T.G."/>
            <person name="Tice H."/>
            <person name="Dalin E."/>
            <person name="Bruce D.C."/>
            <person name="Goodwin L."/>
            <person name="Pitluck S."/>
            <person name="Sims D."/>
            <person name="Brettin T.S."/>
            <person name="Detter J.C."/>
            <person name="Han C.S."/>
            <person name="Larimer F."/>
            <person name="Hauser L."/>
            <person name="Land M."/>
            <person name="Ivanova N."/>
            <person name="Richardson P."/>
            <person name="Cavicchioli R."/>
            <person name="DasSarma S."/>
            <person name="Woese C.R."/>
            <person name="Kyrpides N.C."/>
        </authorList>
    </citation>
    <scope>NUCLEOTIDE SEQUENCE [LARGE SCALE GENOMIC DNA]</scope>
    <source>
        <strain evidence="3">ATCC 49239 / DSM 5036 / JCM 8891 / ACAM 34</strain>
    </source>
</reference>
<organism evidence="2 3">
    <name type="scientific">Halorubrum lacusprofundi (strain ATCC 49239 / DSM 5036 / JCM 8891 / ACAM 34)</name>
    <dbReference type="NCBI Taxonomy" id="416348"/>
    <lineage>
        <taxon>Archaea</taxon>
        <taxon>Methanobacteriati</taxon>
        <taxon>Methanobacteriota</taxon>
        <taxon>Stenosarchaea group</taxon>
        <taxon>Halobacteria</taxon>
        <taxon>Halobacteriales</taxon>
        <taxon>Haloferacaceae</taxon>
        <taxon>Halorubrum</taxon>
    </lineage>
</organism>
<keyword evidence="1" id="KW-0812">Transmembrane</keyword>
<keyword evidence="1" id="KW-0472">Membrane</keyword>
<dbReference type="HOGENOM" id="CLU_181227_0_0_2"/>
<accession>B9LQL6</accession>
<sequence>MNEASEAATNRTSAGMNLGDLGPAALASMGSVALALYFYYVRGDKQRGQFIGLWPSTILALATYLQLEQIKQTLADHDD</sequence>
<keyword evidence="3" id="KW-1185">Reference proteome</keyword>
<dbReference type="AlphaFoldDB" id="B9LQL6"/>
<dbReference type="eggNOG" id="arCOG08963">
    <property type="taxonomic scope" value="Archaea"/>
</dbReference>
<dbReference type="RefSeq" id="WP_015910762.1">
    <property type="nucleotide sequence ID" value="NC_012029.1"/>
</dbReference>
<dbReference type="EMBL" id="CP001365">
    <property type="protein sequence ID" value="ACM57637.1"/>
    <property type="molecule type" value="Genomic_DNA"/>
</dbReference>
<dbReference type="KEGG" id="hla:Hlac_2059"/>
<keyword evidence="1" id="KW-1133">Transmembrane helix</keyword>
<dbReference type="GeneID" id="7402078"/>
<feature type="transmembrane region" description="Helical" evidence="1">
    <location>
        <begin position="21"/>
        <end position="40"/>
    </location>
</feature>
<evidence type="ECO:0000256" key="1">
    <source>
        <dbReference type="SAM" id="Phobius"/>
    </source>
</evidence>
<proteinExistence type="predicted"/>
<gene>
    <name evidence="2" type="ordered locus">Hlac_2059</name>
</gene>
<name>B9LQL6_HALLT</name>
<dbReference type="Proteomes" id="UP000000740">
    <property type="component" value="Chromosome 1"/>
</dbReference>
<evidence type="ECO:0000313" key="3">
    <source>
        <dbReference type="Proteomes" id="UP000000740"/>
    </source>
</evidence>
<protein>
    <submittedName>
        <fullName evidence="2">Uncharacterized protein</fullName>
    </submittedName>
</protein>
<evidence type="ECO:0000313" key="2">
    <source>
        <dbReference type="EMBL" id="ACM57637.1"/>
    </source>
</evidence>